<accession>A0A834KY72</accession>
<dbReference type="EMBL" id="JACSEA010000001">
    <property type="protein sequence ID" value="KAF7412231.1"/>
    <property type="molecule type" value="Genomic_DNA"/>
</dbReference>
<dbReference type="Proteomes" id="UP000614350">
    <property type="component" value="Unassembled WGS sequence"/>
</dbReference>
<dbReference type="SUPFAM" id="SSF101447">
    <property type="entry name" value="Formin homology 2 domain (FH2 domain)"/>
    <property type="match status" value="1"/>
</dbReference>
<dbReference type="AlphaFoldDB" id="A0A834KY72"/>
<organism evidence="2 3">
    <name type="scientific">Vespula vulgaris</name>
    <name type="common">Yellow jacket</name>
    <name type="synonym">Wasp</name>
    <dbReference type="NCBI Taxonomy" id="7454"/>
    <lineage>
        <taxon>Eukaryota</taxon>
        <taxon>Metazoa</taxon>
        <taxon>Ecdysozoa</taxon>
        <taxon>Arthropoda</taxon>
        <taxon>Hexapoda</taxon>
        <taxon>Insecta</taxon>
        <taxon>Pterygota</taxon>
        <taxon>Neoptera</taxon>
        <taxon>Endopterygota</taxon>
        <taxon>Hymenoptera</taxon>
        <taxon>Apocrita</taxon>
        <taxon>Aculeata</taxon>
        <taxon>Vespoidea</taxon>
        <taxon>Vespidae</taxon>
        <taxon>Vespinae</taxon>
        <taxon>Vespula</taxon>
    </lineage>
</organism>
<evidence type="ECO:0000256" key="1">
    <source>
        <dbReference type="SAM" id="MobiDB-lite"/>
    </source>
</evidence>
<evidence type="ECO:0000313" key="2">
    <source>
        <dbReference type="EMBL" id="KAF7412231.1"/>
    </source>
</evidence>
<comment type="caution">
    <text evidence="2">The sequence shown here is derived from an EMBL/GenBank/DDBJ whole genome shotgun (WGS) entry which is preliminary data.</text>
</comment>
<proteinExistence type="predicted"/>
<reference evidence="2" key="1">
    <citation type="journal article" date="2020" name="G3 (Bethesda)">
        <title>High-Quality Assemblies for Three Invasive Social Wasps from the &lt;i&gt;Vespula&lt;/i&gt; Genus.</title>
        <authorList>
            <person name="Harrop T.W.R."/>
            <person name="Guhlin J."/>
            <person name="McLaughlin G.M."/>
            <person name="Permina E."/>
            <person name="Stockwell P."/>
            <person name="Gilligan J."/>
            <person name="Le Lec M.F."/>
            <person name="Gruber M.A.M."/>
            <person name="Quinn O."/>
            <person name="Lovegrove M."/>
            <person name="Duncan E.J."/>
            <person name="Remnant E.J."/>
            <person name="Van Eeckhoven J."/>
            <person name="Graham B."/>
            <person name="Knapp R.A."/>
            <person name="Langford K.W."/>
            <person name="Kronenberg Z."/>
            <person name="Press M.O."/>
            <person name="Eacker S.M."/>
            <person name="Wilson-Rankin E.E."/>
            <person name="Purcell J."/>
            <person name="Lester P.J."/>
            <person name="Dearden P.K."/>
        </authorList>
    </citation>
    <scope>NUCLEOTIDE SEQUENCE</scope>
    <source>
        <strain evidence="2">Marl-1</strain>
    </source>
</reference>
<protein>
    <submittedName>
        <fullName evidence="2">Uncharacterized protein</fullName>
    </submittedName>
</protein>
<keyword evidence="3" id="KW-1185">Reference proteome</keyword>
<feature type="compositionally biased region" description="Pro residues" evidence="1">
    <location>
        <begin position="12"/>
        <end position="36"/>
    </location>
</feature>
<gene>
    <name evidence="2" type="ORF">HZH66_001127</name>
</gene>
<sequence>MVGGPVIRSPFVPRPLPPPSPPPPLPPPPPPPPSPSPSLTLPAALICMREVGYACRHRRSRRSCRLSTAQRLFSTNTKCRCRVSSFSSLLLVECLRKYTIVNTTNDTTGINFSHDSDFNFG</sequence>
<name>A0A834KY72_VESVU</name>
<evidence type="ECO:0000313" key="3">
    <source>
        <dbReference type="Proteomes" id="UP000614350"/>
    </source>
</evidence>
<feature type="region of interest" description="Disordered" evidence="1">
    <location>
        <begin position="1"/>
        <end position="39"/>
    </location>
</feature>